<dbReference type="Gene3D" id="3.50.50.60">
    <property type="entry name" value="FAD/NAD(P)-binding domain"/>
    <property type="match status" value="1"/>
</dbReference>
<dbReference type="InterPro" id="IPR050464">
    <property type="entry name" value="Zeta_carotene_desat/Oxidored"/>
</dbReference>
<dbReference type="Gene3D" id="1.10.405.20">
    <property type="match status" value="1"/>
</dbReference>
<organism evidence="3 4">
    <name type="scientific">Triparma laevis f. inornata</name>
    <dbReference type="NCBI Taxonomy" id="1714386"/>
    <lineage>
        <taxon>Eukaryota</taxon>
        <taxon>Sar</taxon>
        <taxon>Stramenopiles</taxon>
        <taxon>Ochrophyta</taxon>
        <taxon>Bolidophyceae</taxon>
        <taxon>Parmales</taxon>
        <taxon>Triparmaceae</taxon>
        <taxon>Triparma</taxon>
    </lineage>
</organism>
<feature type="domain" description="Amine oxidase" evidence="2">
    <location>
        <begin position="44"/>
        <end position="385"/>
    </location>
</feature>
<accession>A0A9W7B0C7</accession>
<comment type="caution">
    <text evidence="3">The sequence shown here is derived from an EMBL/GenBank/DDBJ whole genome shotgun (WGS) entry which is preliminary data.</text>
</comment>
<dbReference type="AlphaFoldDB" id="A0A9W7B0C7"/>
<dbReference type="InterPro" id="IPR036188">
    <property type="entry name" value="FAD/NAD-bd_sf"/>
</dbReference>
<reference evidence="4" key="1">
    <citation type="journal article" date="2023" name="Commun. Biol.">
        <title>Genome analysis of Parmales, the sister group of diatoms, reveals the evolutionary specialization of diatoms from phago-mixotrophs to photoautotrophs.</title>
        <authorList>
            <person name="Ban H."/>
            <person name="Sato S."/>
            <person name="Yoshikawa S."/>
            <person name="Yamada K."/>
            <person name="Nakamura Y."/>
            <person name="Ichinomiya M."/>
            <person name="Sato N."/>
            <person name="Blanc-Mathieu R."/>
            <person name="Endo H."/>
            <person name="Kuwata A."/>
            <person name="Ogata H."/>
        </authorList>
    </citation>
    <scope>NUCLEOTIDE SEQUENCE [LARGE SCALE GENOMIC DNA]</scope>
</reference>
<dbReference type="EMBL" id="BLQM01000300">
    <property type="protein sequence ID" value="GMH81464.1"/>
    <property type="molecule type" value="Genomic_DNA"/>
</dbReference>
<feature type="signal peptide" evidence="1">
    <location>
        <begin position="1"/>
        <end position="21"/>
    </location>
</feature>
<dbReference type="Pfam" id="PF01593">
    <property type="entry name" value="Amino_oxidase"/>
    <property type="match status" value="1"/>
</dbReference>
<gene>
    <name evidence="3" type="ORF">TL16_g08938</name>
</gene>
<dbReference type="PRINTS" id="PR00419">
    <property type="entry name" value="ADXRDTASE"/>
</dbReference>
<name>A0A9W7B0C7_9STRA</name>
<protein>
    <recommendedName>
        <fullName evidence="2">Amine oxidase domain-containing protein</fullName>
    </recommendedName>
</protein>
<dbReference type="InterPro" id="IPR002937">
    <property type="entry name" value="Amino_oxidase"/>
</dbReference>
<keyword evidence="1" id="KW-0732">Signal</keyword>
<sequence>MKLLIITALLIIIALATLATANNIPKSTPVSTSKIAIVGAGPGGLGMAHELSKLGYTAITILEKSSRVGGKSLTLYRDLETGEPCTQSKDSRTGIVDTQNCVAHELGTCFLHNGYHVVRDLVEELQLSPEVAPEGRAMYSSFAEDEFHSQEMGDFITSSILAEIEKGNIEVPWYIPDTFKVFAALANAVGVYNKKHAILFGEVKYTMPDQPSASALAELDMTFGEFLESNGLHVLRAFLTVAHAAQGYGYVSSIPAFYGLWWITPELLNGYIQMSLHQQIEKVVHTSTDNWFMKQLIKKVVGCMVGGGADDVYRTTTMLPEGYNKIWETIVTHNNLNVQFGADITSIDRHLSDPAAPVTISFSDGSSTDYDFLIYTAPHAHASKIVTDLTSSETEIFTSLNSYVLSTTIYSSDPISHYSDPDTGSPIMYNADKMSTAKNDGEWYADRNDMRVFSGRTITKRQTRIGLQFYENPCASDESLCDTDRIVVNAEDGFGGSSEKVLEKFKAELDSMKVSNVEIGMQYAWPYFWHFELDSINAGLPWKLMETQGEGKTWWLGASASFESVNDVLNYNLQVLDNAGLGGEGGGGCDWEGIGIGIEPREADCMRFNTEKRELIDKNWTVAFILYYFIARAELADSFGKWRWWCSAVK</sequence>
<feature type="chain" id="PRO_5040741549" description="Amine oxidase domain-containing protein" evidence="1">
    <location>
        <begin position="22"/>
        <end position="650"/>
    </location>
</feature>
<dbReference type="PANTHER" id="PTHR42923:SF17">
    <property type="entry name" value="AMINE OXIDASE DOMAIN-CONTAINING PROTEIN"/>
    <property type="match status" value="1"/>
</dbReference>
<dbReference type="Gene3D" id="3.30.70.1990">
    <property type="match status" value="1"/>
</dbReference>
<dbReference type="GO" id="GO:0016491">
    <property type="term" value="F:oxidoreductase activity"/>
    <property type="evidence" value="ECO:0007669"/>
    <property type="project" value="InterPro"/>
</dbReference>
<evidence type="ECO:0000313" key="3">
    <source>
        <dbReference type="EMBL" id="GMH81464.1"/>
    </source>
</evidence>
<evidence type="ECO:0000313" key="4">
    <source>
        <dbReference type="Proteomes" id="UP001162640"/>
    </source>
</evidence>
<dbReference type="PANTHER" id="PTHR42923">
    <property type="entry name" value="PROTOPORPHYRINOGEN OXIDASE"/>
    <property type="match status" value="1"/>
</dbReference>
<evidence type="ECO:0000259" key="2">
    <source>
        <dbReference type="Pfam" id="PF01593"/>
    </source>
</evidence>
<proteinExistence type="predicted"/>
<dbReference type="Proteomes" id="UP001162640">
    <property type="component" value="Unassembled WGS sequence"/>
</dbReference>
<evidence type="ECO:0000256" key="1">
    <source>
        <dbReference type="SAM" id="SignalP"/>
    </source>
</evidence>
<dbReference type="SUPFAM" id="SSF51905">
    <property type="entry name" value="FAD/NAD(P)-binding domain"/>
    <property type="match status" value="1"/>
</dbReference>